<proteinExistence type="predicted"/>
<dbReference type="InterPro" id="IPR014710">
    <property type="entry name" value="RmlC-like_jellyroll"/>
</dbReference>
<evidence type="ECO:0000313" key="2">
    <source>
        <dbReference type="Proteomes" id="UP000184465"/>
    </source>
</evidence>
<dbReference type="SUPFAM" id="SSF51182">
    <property type="entry name" value="RmlC-like cupins"/>
    <property type="match status" value="1"/>
</dbReference>
<dbReference type="PANTHER" id="PTHR36169:SF1">
    <property type="entry name" value="ACETATE KINASE EUTQ"/>
    <property type="match status" value="1"/>
</dbReference>
<accession>A0A1M6PMY5</accession>
<sequence length="149" mass="17110">MSEINKQMLEKIIKKVILEHMGQTQEEFIKYSDKSGVISIKGDTVKPEKFDTGKEGDEVYLKDVLSIEESPRLGCGIMEMKESSFDWTLKYDEIDYVIDGTLEIVIDDIKVVGKKGDIILIPKNTTIKFSTPNSCRFMYVVYPANWQEQ</sequence>
<dbReference type="CDD" id="cd02228">
    <property type="entry name" value="cupin_EutQ"/>
    <property type="match status" value="1"/>
</dbReference>
<evidence type="ECO:0000313" key="1">
    <source>
        <dbReference type="EMBL" id="SHK09315.1"/>
    </source>
</evidence>
<dbReference type="Pfam" id="PF06249">
    <property type="entry name" value="EutQ"/>
    <property type="match status" value="1"/>
</dbReference>
<dbReference type="RefSeq" id="WP_073149852.1">
    <property type="nucleotide sequence ID" value="NZ_FRAG01000025.1"/>
</dbReference>
<dbReference type="Proteomes" id="UP000184465">
    <property type="component" value="Unassembled WGS sequence"/>
</dbReference>
<dbReference type="Gene3D" id="2.60.120.10">
    <property type="entry name" value="Jelly Rolls"/>
    <property type="match status" value="1"/>
</dbReference>
<dbReference type="AlphaFoldDB" id="A0A1M6PMY5"/>
<dbReference type="EMBL" id="FRAG01000025">
    <property type="protein sequence ID" value="SHK09315.1"/>
    <property type="molecule type" value="Genomic_DNA"/>
</dbReference>
<keyword evidence="2" id="KW-1185">Reference proteome</keyword>
<dbReference type="OrthoDB" id="3828611at2"/>
<organism evidence="1 2">
    <name type="scientific">Paramaledivibacter caminithermalis (strain DSM 15212 / CIP 107654 / DViRD3)</name>
    <name type="common">Clostridium caminithermale</name>
    <dbReference type="NCBI Taxonomy" id="1121301"/>
    <lineage>
        <taxon>Bacteria</taxon>
        <taxon>Bacillati</taxon>
        <taxon>Bacillota</taxon>
        <taxon>Clostridia</taxon>
        <taxon>Peptostreptococcales</taxon>
        <taxon>Caminicellaceae</taxon>
        <taxon>Paramaledivibacter</taxon>
    </lineage>
</organism>
<dbReference type="STRING" id="1121301.SAMN02745912_02225"/>
<dbReference type="InterPro" id="IPR011051">
    <property type="entry name" value="RmlC_Cupin_sf"/>
</dbReference>
<protein>
    <submittedName>
        <fullName evidence="1">Ethanolamine utilization protein EutQ</fullName>
    </submittedName>
</protein>
<dbReference type="InterPro" id="IPR010424">
    <property type="entry name" value="EutQ"/>
</dbReference>
<dbReference type="PANTHER" id="PTHR36169">
    <property type="entry name" value="ETHANOLAMINE UTILIZATION PROTEIN EUTQ"/>
    <property type="match status" value="1"/>
</dbReference>
<gene>
    <name evidence="1" type="ORF">SAMN02745912_02225</name>
</gene>
<reference evidence="1 2" key="1">
    <citation type="submission" date="2016-11" db="EMBL/GenBank/DDBJ databases">
        <authorList>
            <person name="Jaros S."/>
            <person name="Januszkiewicz K."/>
            <person name="Wedrychowicz H."/>
        </authorList>
    </citation>
    <scope>NUCLEOTIDE SEQUENCE [LARGE SCALE GENOMIC DNA]</scope>
    <source>
        <strain evidence="1 2">DSM 15212</strain>
    </source>
</reference>
<name>A0A1M6PMY5_PARC5</name>